<sequence length="130" mass="13712">MCALSVENIEGIQHKRSLAADEPLFSNISITSRLSLTRKRTDPSSANIIISSAEVPDVTSEPEPEDTQAVKRRRPAKQQAKSLILDSISTPRSTPLWTPSGLVSCSRASNKPSTGPLGSDSKGDGAGTPG</sequence>
<reference evidence="2" key="1">
    <citation type="journal article" date="2020" name="Stud. Mycol.">
        <title>101 Dothideomycetes genomes: a test case for predicting lifestyles and emergence of pathogens.</title>
        <authorList>
            <person name="Haridas S."/>
            <person name="Albert R."/>
            <person name="Binder M."/>
            <person name="Bloem J."/>
            <person name="Labutti K."/>
            <person name="Salamov A."/>
            <person name="Andreopoulos B."/>
            <person name="Baker S."/>
            <person name="Barry K."/>
            <person name="Bills G."/>
            <person name="Bluhm B."/>
            <person name="Cannon C."/>
            <person name="Castanera R."/>
            <person name="Culley D."/>
            <person name="Daum C."/>
            <person name="Ezra D."/>
            <person name="Gonzalez J."/>
            <person name="Henrissat B."/>
            <person name="Kuo A."/>
            <person name="Liang C."/>
            <person name="Lipzen A."/>
            <person name="Lutzoni F."/>
            <person name="Magnuson J."/>
            <person name="Mondo S."/>
            <person name="Nolan M."/>
            <person name="Ohm R."/>
            <person name="Pangilinan J."/>
            <person name="Park H.-J."/>
            <person name="Ramirez L."/>
            <person name="Alfaro M."/>
            <person name="Sun H."/>
            <person name="Tritt A."/>
            <person name="Yoshinaga Y."/>
            <person name="Zwiers L.-H."/>
            <person name="Turgeon B."/>
            <person name="Goodwin S."/>
            <person name="Spatafora J."/>
            <person name="Crous P."/>
            <person name="Grigoriev I."/>
        </authorList>
    </citation>
    <scope>NUCLEOTIDE SEQUENCE</scope>
    <source>
        <strain evidence="2">CBS 207.26</strain>
    </source>
</reference>
<dbReference type="OrthoDB" id="10653742at2759"/>
<evidence type="ECO:0000256" key="1">
    <source>
        <dbReference type="SAM" id="MobiDB-lite"/>
    </source>
</evidence>
<organism evidence="2 3">
    <name type="scientific">Zopfia rhizophila CBS 207.26</name>
    <dbReference type="NCBI Taxonomy" id="1314779"/>
    <lineage>
        <taxon>Eukaryota</taxon>
        <taxon>Fungi</taxon>
        <taxon>Dikarya</taxon>
        <taxon>Ascomycota</taxon>
        <taxon>Pezizomycotina</taxon>
        <taxon>Dothideomycetes</taxon>
        <taxon>Dothideomycetes incertae sedis</taxon>
        <taxon>Zopfiaceae</taxon>
        <taxon>Zopfia</taxon>
    </lineage>
</organism>
<protein>
    <submittedName>
        <fullName evidence="2">Uncharacterized protein</fullName>
    </submittedName>
</protein>
<proteinExistence type="predicted"/>
<dbReference type="Proteomes" id="UP000800200">
    <property type="component" value="Unassembled WGS sequence"/>
</dbReference>
<gene>
    <name evidence="2" type="ORF">K469DRAFT_55450</name>
</gene>
<feature type="compositionally biased region" description="Polar residues" evidence="1">
    <location>
        <begin position="87"/>
        <end position="113"/>
    </location>
</feature>
<feature type="region of interest" description="Disordered" evidence="1">
    <location>
        <begin position="36"/>
        <end position="130"/>
    </location>
</feature>
<dbReference type="AlphaFoldDB" id="A0A6A6D866"/>
<dbReference type="EMBL" id="ML994727">
    <property type="protein sequence ID" value="KAF2175641.1"/>
    <property type="molecule type" value="Genomic_DNA"/>
</dbReference>
<name>A0A6A6D866_9PEZI</name>
<evidence type="ECO:0000313" key="3">
    <source>
        <dbReference type="Proteomes" id="UP000800200"/>
    </source>
</evidence>
<evidence type="ECO:0000313" key="2">
    <source>
        <dbReference type="EMBL" id="KAF2175641.1"/>
    </source>
</evidence>
<accession>A0A6A6D866</accession>
<keyword evidence="3" id="KW-1185">Reference proteome</keyword>